<sequence length="458" mass="48392">MASLSEKDRKRGLVLAMGTLGGLVMLDETILGVSLPAIRSEMGLSPTLTHWIINAYMLTFTCFAAIGGKAIDLFGLRPALIVSASVFALASLLAGFSNGPELLIGMRIVQGLCAAVMFPMTLAAATLTFDKAERGRAIGILAGMATIFLAAGPLLGGVLTDFLSWRWVFWVNIPIVAVGTVLACLFWQPPQQTPARPLIDRIGLFLLLVGMTGIIFGLMEGPDFGWMTPLILGSLLAGIAGIVFFVAFEARQRMPLIDVHLFRLKAFHASVLVILLTQMNKIVVAIFVPHFLQLDMKFSALAAGLATVVAVFPFPFLSAPAGKLGDRHGSRKPVLVALAVLALANIAIGTLTLAENYLALAPALLVWGIALPFVMIPTGRITANAVPSEKQGEVSGLVITARLVGGTLGVTMGSVLLTMEAGFGSIFWVMGVLIALCCVYGFRSFANDAPAYHSAPGS</sequence>
<dbReference type="PANTHER" id="PTHR42718:SF9">
    <property type="entry name" value="MAJOR FACILITATOR SUPERFAMILY MULTIDRUG TRANSPORTER MFSC"/>
    <property type="match status" value="1"/>
</dbReference>
<feature type="transmembrane region" description="Helical" evidence="8">
    <location>
        <begin position="137"/>
        <end position="155"/>
    </location>
</feature>
<feature type="transmembrane region" description="Helical" evidence="8">
    <location>
        <begin position="48"/>
        <end position="67"/>
    </location>
</feature>
<evidence type="ECO:0000256" key="4">
    <source>
        <dbReference type="ARBA" id="ARBA00022475"/>
    </source>
</evidence>
<feature type="transmembrane region" description="Helical" evidence="8">
    <location>
        <begin position="298"/>
        <end position="321"/>
    </location>
</feature>
<keyword evidence="7 8" id="KW-0472">Membrane</keyword>
<evidence type="ECO:0000313" key="11">
    <source>
        <dbReference type="Proteomes" id="UP000048926"/>
    </source>
</evidence>
<dbReference type="InterPro" id="IPR020846">
    <property type="entry name" value="MFS_dom"/>
</dbReference>
<dbReference type="RefSeq" id="WP_055658559.1">
    <property type="nucleotide sequence ID" value="NZ_CXST01000002.1"/>
</dbReference>
<dbReference type="GO" id="GO:0022857">
    <property type="term" value="F:transmembrane transporter activity"/>
    <property type="evidence" value="ECO:0007669"/>
    <property type="project" value="InterPro"/>
</dbReference>
<feature type="transmembrane region" description="Helical" evidence="8">
    <location>
        <begin position="397"/>
        <end position="417"/>
    </location>
</feature>
<feature type="transmembrane region" description="Helical" evidence="8">
    <location>
        <begin position="269"/>
        <end position="292"/>
    </location>
</feature>
<protein>
    <submittedName>
        <fullName evidence="10">Spectinomycin tetracycline efflux pump</fullName>
    </submittedName>
</protein>
<feature type="domain" description="Major facilitator superfamily (MFS) profile" evidence="9">
    <location>
        <begin position="13"/>
        <end position="449"/>
    </location>
</feature>
<reference evidence="11" key="1">
    <citation type="submission" date="2015-07" db="EMBL/GenBank/DDBJ databases">
        <authorList>
            <person name="Rodrigo-Torres Lidia"/>
            <person name="Arahal R.David."/>
        </authorList>
    </citation>
    <scope>NUCLEOTIDE SEQUENCE [LARGE SCALE GENOMIC DNA]</scope>
    <source>
        <strain evidence="11">CECT 4801</strain>
    </source>
</reference>
<accession>A0A0M6Y7X3</accession>
<dbReference type="Pfam" id="PF07690">
    <property type="entry name" value="MFS_1"/>
    <property type="match status" value="2"/>
</dbReference>
<evidence type="ECO:0000256" key="8">
    <source>
        <dbReference type="SAM" id="Phobius"/>
    </source>
</evidence>
<evidence type="ECO:0000256" key="3">
    <source>
        <dbReference type="ARBA" id="ARBA00022448"/>
    </source>
</evidence>
<feature type="transmembrane region" description="Helical" evidence="8">
    <location>
        <begin position="198"/>
        <end position="218"/>
    </location>
</feature>
<dbReference type="PROSITE" id="PS50850">
    <property type="entry name" value="MFS"/>
    <property type="match status" value="1"/>
</dbReference>
<keyword evidence="6 8" id="KW-1133">Transmembrane helix</keyword>
<dbReference type="InterPro" id="IPR011701">
    <property type="entry name" value="MFS"/>
</dbReference>
<keyword evidence="3" id="KW-0813">Transport</keyword>
<evidence type="ECO:0000256" key="6">
    <source>
        <dbReference type="ARBA" id="ARBA00022989"/>
    </source>
</evidence>
<dbReference type="AlphaFoldDB" id="A0A0M6Y7X3"/>
<feature type="transmembrane region" description="Helical" evidence="8">
    <location>
        <begin position="167"/>
        <end position="186"/>
    </location>
</feature>
<dbReference type="SUPFAM" id="SSF103473">
    <property type="entry name" value="MFS general substrate transporter"/>
    <property type="match status" value="2"/>
</dbReference>
<gene>
    <name evidence="10" type="primary">stp_4</name>
    <name evidence="10" type="ORF">LAL4801_03951</name>
</gene>
<dbReference type="GO" id="GO:0005886">
    <property type="term" value="C:plasma membrane"/>
    <property type="evidence" value="ECO:0007669"/>
    <property type="project" value="UniProtKB-SubCell"/>
</dbReference>
<dbReference type="PANTHER" id="PTHR42718">
    <property type="entry name" value="MAJOR FACILITATOR SUPERFAMILY MULTIDRUG TRANSPORTER MFSC"/>
    <property type="match status" value="1"/>
</dbReference>
<evidence type="ECO:0000313" key="10">
    <source>
        <dbReference type="EMBL" id="CTQ45499.1"/>
    </source>
</evidence>
<feature type="transmembrane region" description="Helical" evidence="8">
    <location>
        <begin position="12"/>
        <end position="36"/>
    </location>
</feature>
<dbReference type="NCBIfam" id="TIGR00711">
    <property type="entry name" value="efflux_EmrB"/>
    <property type="match status" value="1"/>
</dbReference>
<keyword evidence="5 8" id="KW-0812">Transmembrane</keyword>
<feature type="transmembrane region" description="Helical" evidence="8">
    <location>
        <begin position="423"/>
        <end position="442"/>
    </location>
</feature>
<comment type="similarity">
    <text evidence="2">Belongs to the major facilitator superfamily. EmrB family.</text>
</comment>
<dbReference type="InterPro" id="IPR004638">
    <property type="entry name" value="EmrB-like"/>
</dbReference>
<dbReference type="Gene3D" id="1.20.1250.20">
    <property type="entry name" value="MFS general substrate transporter like domains"/>
    <property type="match status" value="2"/>
</dbReference>
<feature type="transmembrane region" description="Helical" evidence="8">
    <location>
        <begin position="79"/>
        <end position="96"/>
    </location>
</feature>
<dbReference type="InterPro" id="IPR036259">
    <property type="entry name" value="MFS_trans_sf"/>
</dbReference>
<evidence type="ECO:0000256" key="7">
    <source>
        <dbReference type="ARBA" id="ARBA00023136"/>
    </source>
</evidence>
<proteinExistence type="inferred from homology"/>
<name>A0A0M6Y7X3_9HYPH</name>
<keyword evidence="11" id="KW-1185">Reference proteome</keyword>
<dbReference type="CDD" id="cd17321">
    <property type="entry name" value="MFS_MMR_MDR_like"/>
    <property type="match status" value="1"/>
</dbReference>
<dbReference type="EMBL" id="CXST01000002">
    <property type="protein sequence ID" value="CTQ45499.1"/>
    <property type="molecule type" value="Genomic_DNA"/>
</dbReference>
<organism evidence="10 11">
    <name type="scientific">Roseibium aggregatum</name>
    <dbReference type="NCBI Taxonomy" id="187304"/>
    <lineage>
        <taxon>Bacteria</taxon>
        <taxon>Pseudomonadati</taxon>
        <taxon>Pseudomonadota</taxon>
        <taxon>Alphaproteobacteria</taxon>
        <taxon>Hyphomicrobiales</taxon>
        <taxon>Stappiaceae</taxon>
        <taxon>Roseibium</taxon>
    </lineage>
</organism>
<dbReference type="Proteomes" id="UP000048926">
    <property type="component" value="Unassembled WGS sequence"/>
</dbReference>
<feature type="transmembrane region" description="Helical" evidence="8">
    <location>
        <begin position="102"/>
        <end position="125"/>
    </location>
</feature>
<comment type="subcellular location">
    <subcellularLocation>
        <location evidence="1">Cell membrane</location>
        <topology evidence="1">Multi-pass membrane protein</topology>
    </subcellularLocation>
</comment>
<evidence type="ECO:0000256" key="1">
    <source>
        <dbReference type="ARBA" id="ARBA00004651"/>
    </source>
</evidence>
<evidence type="ECO:0000256" key="2">
    <source>
        <dbReference type="ARBA" id="ARBA00008537"/>
    </source>
</evidence>
<feature type="transmembrane region" description="Helical" evidence="8">
    <location>
        <begin position="224"/>
        <end position="248"/>
    </location>
</feature>
<evidence type="ECO:0000256" key="5">
    <source>
        <dbReference type="ARBA" id="ARBA00022692"/>
    </source>
</evidence>
<dbReference type="OrthoDB" id="9812221at2"/>
<keyword evidence="4" id="KW-1003">Cell membrane</keyword>
<dbReference type="STRING" id="187304.B0E33_03595"/>
<evidence type="ECO:0000259" key="9">
    <source>
        <dbReference type="PROSITE" id="PS50850"/>
    </source>
</evidence>
<feature type="transmembrane region" description="Helical" evidence="8">
    <location>
        <begin position="357"/>
        <end position="376"/>
    </location>
</feature>
<feature type="transmembrane region" description="Helical" evidence="8">
    <location>
        <begin position="333"/>
        <end position="351"/>
    </location>
</feature>